<organism evidence="1">
    <name type="scientific">Tetraselmis sp. GSL018</name>
    <dbReference type="NCBI Taxonomy" id="582737"/>
    <lineage>
        <taxon>Eukaryota</taxon>
        <taxon>Viridiplantae</taxon>
        <taxon>Chlorophyta</taxon>
        <taxon>core chlorophytes</taxon>
        <taxon>Chlorodendrophyceae</taxon>
        <taxon>Chlorodendrales</taxon>
        <taxon>Chlorodendraceae</taxon>
        <taxon>Tetraselmis</taxon>
    </lineage>
</organism>
<sequence length="47" mass="5550">RCYFRNAIVRPANYHSFHSACTANMPCRQTRVTGVIREMQLKIPQFH</sequence>
<proteinExistence type="predicted"/>
<name>A0A061RUZ9_9CHLO</name>
<accession>A0A061RUZ9</accession>
<dbReference type="AlphaFoldDB" id="A0A061RUZ9"/>
<dbReference type="EMBL" id="GBEZ01008912">
    <property type="protein sequence ID" value="JAC76652.1"/>
    <property type="molecule type" value="Transcribed_RNA"/>
</dbReference>
<evidence type="ECO:0000313" key="1">
    <source>
        <dbReference type="EMBL" id="JAC76652.1"/>
    </source>
</evidence>
<protein>
    <submittedName>
        <fullName evidence="1">Uncharacterized protein</fullName>
    </submittedName>
</protein>
<gene>
    <name evidence="1" type="ORF">TSPGSL018_19622</name>
</gene>
<reference evidence="1" key="1">
    <citation type="submission" date="2014-05" db="EMBL/GenBank/DDBJ databases">
        <title>The transcriptome of the halophilic microalga Tetraselmis sp. GSL018 isolated from the Great Salt Lake, Utah.</title>
        <authorList>
            <person name="Jinkerson R.E."/>
            <person name="D'Adamo S."/>
            <person name="Posewitz M.C."/>
        </authorList>
    </citation>
    <scope>NUCLEOTIDE SEQUENCE</scope>
    <source>
        <strain evidence="1">GSL018</strain>
    </source>
</reference>
<feature type="non-terminal residue" evidence="1">
    <location>
        <position position="1"/>
    </location>
</feature>